<gene>
    <name evidence="4" type="primary">Arhgap18</name>
</gene>
<dbReference type="EMBL" id="LR783013">
    <property type="protein sequence ID" value="CAB3222841.1"/>
    <property type="molecule type" value="mRNA"/>
</dbReference>
<dbReference type="SMART" id="SM00324">
    <property type="entry name" value="RhoGAP"/>
    <property type="match status" value="1"/>
</dbReference>
<dbReference type="InterPro" id="IPR057323">
    <property type="entry name" value="RHG40/28/18_ubiquitin"/>
</dbReference>
<dbReference type="GO" id="GO:0030833">
    <property type="term" value="P:regulation of actin filament polymerization"/>
    <property type="evidence" value="ECO:0007669"/>
    <property type="project" value="TreeGrafter"/>
</dbReference>
<evidence type="ECO:0000256" key="2">
    <source>
        <dbReference type="SAM" id="MobiDB-lite"/>
    </source>
</evidence>
<organism evidence="4">
    <name type="scientific">Phallusia mammillata</name>
    <dbReference type="NCBI Taxonomy" id="59560"/>
    <lineage>
        <taxon>Eukaryota</taxon>
        <taxon>Metazoa</taxon>
        <taxon>Chordata</taxon>
        <taxon>Tunicata</taxon>
        <taxon>Ascidiacea</taxon>
        <taxon>Phlebobranchia</taxon>
        <taxon>Ascidiidae</taxon>
        <taxon>Phallusia</taxon>
    </lineage>
</organism>
<feature type="compositionally biased region" description="Polar residues" evidence="2">
    <location>
        <begin position="1"/>
        <end position="10"/>
    </location>
</feature>
<feature type="domain" description="Rho-GAP" evidence="3">
    <location>
        <begin position="435"/>
        <end position="649"/>
    </location>
</feature>
<reference evidence="4" key="1">
    <citation type="submission" date="2020-04" db="EMBL/GenBank/DDBJ databases">
        <authorList>
            <person name="Neveu A P."/>
        </authorList>
    </citation>
    <scope>NUCLEOTIDE SEQUENCE</scope>
    <source>
        <tissue evidence="4">Whole embryo</tissue>
    </source>
</reference>
<dbReference type="PROSITE" id="PS50238">
    <property type="entry name" value="RHOGAP"/>
    <property type="match status" value="1"/>
</dbReference>
<dbReference type="InterPro" id="IPR008936">
    <property type="entry name" value="Rho_GTPase_activation_prot"/>
</dbReference>
<dbReference type="GO" id="GO:0007165">
    <property type="term" value="P:signal transduction"/>
    <property type="evidence" value="ECO:0007669"/>
    <property type="project" value="InterPro"/>
</dbReference>
<dbReference type="InterPro" id="IPR000198">
    <property type="entry name" value="RhoGAP_dom"/>
</dbReference>
<dbReference type="GO" id="GO:0005096">
    <property type="term" value="F:GTPase activator activity"/>
    <property type="evidence" value="ECO:0007669"/>
    <property type="project" value="UniProtKB-KW"/>
</dbReference>
<dbReference type="GO" id="GO:0051056">
    <property type="term" value="P:regulation of small GTPase mediated signal transduction"/>
    <property type="evidence" value="ECO:0007669"/>
    <property type="project" value="TreeGrafter"/>
</dbReference>
<dbReference type="GO" id="GO:0005737">
    <property type="term" value="C:cytoplasm"/>
    <property type="evidence" value="ECO:0007669"/>
    <property type="project" value="TreeGrafter"/>
</dbReference>
<dbReference type="Pfam" id="PF25442">
    <property type="entry name" value="Ubiquitin_RHG40_C"/>
    <property type="match status" value="1"/>
</dbReference>
<dbReference type="SUPFAM" id="SSF48350">
    <property type="entry name" value="GTPase activation domain, GAP"/>
    <property type="match status" value="1"/>
</dbReference>
<feature type="compositionally biased region" description="Basic and acidic residues" evidence="2">
    <location>
        <begin position="276"/>
        <end position="289"/>
    </location>
</feature>
<evidence type="ECO:0000313" key="4">
    <source>
        <dbReference type="EMBL" id="CAB3222841.1"/>
    </source>
</evidence>
<dbReference type="Gene3D" id="1.10.555.10">
    <property type="entry name" value="Rho GTPase activation protein"/>
    <property type="match status" value="1"/>
</dbReference>
<feature type="region of interest" description="Disordered" evidence="2">
    <location>
        <begin position="209"/>
        <end position="303"/>
    </location>
</feature>
<dbReference type="AlphaFoldDB" id="A0A6F9D7F2"/>
<dbReference type="PANTHER" id="PTHR14963">
    <property type="entry name" value="RHO GTPASE ACTIVATING PROTEIN 18,19-RELATED"/>
    <property type="match status" value="1"/>
</dbReference>
<evidence type="ECO:0000256" key="1">
    <source>
        <dbReference type="ARBA" id="ARBA00022468"/>
    </source>
</evidence>
<evidence type="ECO:0000259" key="3">
    <source>
        <dbReference type="PROSITE" id="PS50238"/>
    </source>
</evidence>
<feature type="region of interest" description="Disordered" evidence="2">
    <location>
        <begin position="1"/>
        <end position="108"/>
    </location>
</feature>
<accession>A0A6F9D7F2</accession>
<dbReference type="Pfam" id="PF00620">
    <property type="entry name" value="RhoGAP"/>
    <property type="match status" value="1"/>
</dbReference>
<dbReference type="PANTHER" id="PTHR14963:SF1">
    <property type="entry name" value="RHO GTPASE-ACTIVATING PROTEIN CONUNDRUM"/>
    <property type="match status" value="1"/>
</dbReference>
<feature type="compositionally biased region" description="Polar residues" evidence="2">
    <location>
        <begin position="64"/>
        <end position="90"/>
    </location>
</feature>
<proteinExistence type="evidence at transcript level"/>
<keyword evidence="1" id="KW-0343">GTPase activation</keyword>
<protein>
    <submittedName>
        <fullName evidence="4">Rho GTPase-activating protein 18</fullName>
    </submittedName>
</protein>
<name>A0A6F9D7F2_9ASCI</name>
<sequence>MNKSKNSFSEHQSKEDTSVVLRINRLNSAGAEQLQSNRRPLPSATVPLSKSASKSEDSLDSGVYTRQKSVDSMDSLESNDGSLNGEQSAMNRGGLSPSEEALPSMPSQYEDYLRECQDIRQSIIVVPDDDKQSVSRTDSGDDQDDDNEADWLRLAGLSDLVVNAPNTQTGQSKVSSRISTESLSSMTVLSTLTRPQREAVLRRITSFNRAQKSRKRPKPAISAIFPTCDIESPKSPQTPSPTFPPGDLKVSDDVNTKSSSLPRDVTGFGEGGYPRRYSETPRRVKDVDSPIRNLPLSPTESKSDYRFKHKKSVESIVATETSGGIETLSIHPKRLDDSRQWTSGRETANLQDDVVKDDKSMSYSGTADQANLPNFSLVKDRLGITTISDLSQVDMRKVQSLALIELTALFDLRGIDLKRKKPPKNKVKELGVFGVSLSTLVEWDQKRLNNPSIRVPLLLREIISFLEENALQDEGILRKSGSSARIKSLKQNMELRYGFSNTASDAVPPPQAQMWAEAHPNDVAAILKQFLRELPDPLLTSEYIEAFQSCGLISDRKEQLQALNLLIILLNQVHRDSLKLLLKFLEHVVSFEKVNKMSLNNVAMITAPNLFMGRKQSKKESSSTSQDLKHAAGTSNIVRMLIKYNKLLWTVPAFMLTQVRHMNRAESSSKKVSNQKEKHKIKFFPVKTKDPNKKLNLSITHQPFDIETPKGVIRVQAPDMIMTSMAVQMDAALTAGDVIARFQRQCERINPSIEINNSTHALFEVGGNINERCLHPETNMSALMRVNPDTSWFIKPRT</sequence>
<feature type="region of interest" description="Disordered" evidence="2">
    <location>
        <begin position="123"/>
        <end position="147"/>
    </location>
</feature>